<keyword evidence="3" id="KW-1185">Reference proteome</keyword>
<dbReference type="EnsemblPlants" id="KEH43418">
    <property type="protein sequence ID" value="KEH43418"/>
    <property type="gene ID" value="MTR_1g492750"/>
</dbReference>
<name>A0A072VPV5_MEDTR</name>
<gene>
    <name evidence="1" type="ordered locus">MTR_1g492750</name>
</gene>
<evidence type="ECO:0000313" key="3">
    <source>
        <dbReference type="Proteomes" id="UP000002051"/>
    </source>
</evidence>
<evidence type="ECO:0000313" key="1">
    <source>
        <dbReference type="EMBL" id="KEH43418.1"/>
    </source>
</evidence>
<dbReference type="HOGENOM" id="CLU_2076585_0_0_1"/>
<sequence>MALKHTQNASQDTKYSQCWNQTEVKNEVTGFSGFCNPEISKTRACYMMFSDYIIRKPPKHPFSSHFMDNINLPNSHPSVLGHCYMFLVKNRVFGLLDRIAPKLAQKIRKNSRTMTPIEGTSYGTPPLTI</sequence>
<proteinExistence type="predicted"/>
<reference evidence="1 3" key="2">
    <citation type="journal article" date="2014" name="BMC Genomics">
        <title>An improved genome release (version Mt4.0) for the model legume Medicago truncatula.</title>
        <authorList>
            <person name="Tang H."/>
            <person name="Krishnakumar V."/>
            <person name="Bidwell S."/>
            <person name="Rosen B."/>
            <person name="Chan A."/>
            <person name="Zhou S."/>
            <person name="Gentzbittel L."/>
            <person name="Childs K.L."/>
            <person name="Yandell M."/>
            <person name="Gundlach H."/>
            <person name="Mayer K.F."/>
            <person name="Schwartz D.C."/>
            <person name="Town C.D."/>
        </authorList>
    </citation>
    <scope>GENOME REANNOTATION</scope>
    <source>
        <strain evidence="1">A17</strain>
        <strain evidence="2 3">cv. Jemalong A17</strain>
    </source>
</reference>
<dbReference type="Proteomes" id="UP000002051">
    <property type="component" value="Unassembled WGS sequence"/>
</dbReference>
<protein>
    <submittedName>
        <fullName evidence="1 2">Uncharacterized protein</fullName>
    </submittedName>
</protein>
<organism evidence="1 3">
    <name type="scientific">Medicago truncatula</name>
    <name type="common">Barrel medic</name>
    <name type="synonym">Medicago tribuloides</name>
    <dbReference type="NCBI Taxonomy" id="3880"/>
    <lineage>
        <taxon>Eukaryota</taxon>
        <taxon>Viridiplantae</taxon>
        <taxon>Streptophyta</taxon>
        <taxon>Embryophyta</taxon>
        <taxon>Tracheophyta</taxon>
        <taxon>Spermatophyta</taxon>
        <taxon>Magnoliopsida</taxon>
        <taxon>eudicotyledons</taxon>
        <taxon>Gunneridae</taxon>
        <taxon>Pentapetalae</taxon>
        <taxon>rosids</taxon>
        <taxon>fabids</taxon>
        <taxon>Fabales</taxon>
        <taxon>Fabaceae</taxon>
        <taxon>Papilionoideae</taxon>
        <taxon>50 kb inversion clade</taxon>
        <taxon>NPAAA clade</taxon>
        <taxon>Hologalegina</taxon>
        <taxon>IRL clade</taxon>
        <taxon>Trifolieae</taxon>
        <taxon>Medicago</taxon>
    </lineage>
</organism>
<evidence type="ECO:0000313" key="2">
    <source>
        <dbReference type="EnsemblPlants" id="KEH43418"/>
    </source>
</evidence>
<dbReference type="EMBL" id="CM001217">
    <property type="protein sequence ID" value="KEH43418.1"/>
    <property type="molecule type" value="Genomic_DNA"/>
</dbReference>
<reference evidence="1 3" key="1">
    <citation type="journal article" date="2011" name="Nature">
        <title>The Medicago genome provides insight into the evolution of rhizobial symbioses.</title>
        <authorList>
            <person name="Young N.D."/>
            <person name="Debelle F."/>
            <person name="Oldroyd G.E."/>
            <person name="Geurts R."/>
            <person name="Cannon S.B."/>
            <person name="Udvardi M.K."/>
            <person name="Benedito V.A."/>
            <person name="Mayer K.F."/>
            <person name="Gouzy J."/>
            <person name="Schoof H."/>
            <person name="Van de Peer Y."/>
            <person name="Proost S."/>
            <person name="Cook D.R."/>
            <person name="Meyers B.C."/>
            <person name="Spannagl M."/>
            <person name="Cheung F."/>
            <person name="De Mita S."/>
            <person name="Krishnakumar V."/>
            <person name="Gundlach H."/>
            <person name="Zhou S."/>
            <person name="Mudge J."/>
            <person name="Bharti A.K."/>
            <person name="Murray J.D."/>
            <person name="Naoumkina M.A."/>
            <person name="Rosen B."/>
            <person name="Silverstein K.A."/>
            <person name="Tang H."/>
            <person name="Rombauts S."/>
            <person name="Zhao P.X."/>
            <person name="Zhou P."/>
            <person name="Barbe V."/>
            <person name="Bardou P."/>
            <person name="Bechner M."/>
            <person name="Bellec A."/>
            <person name="Berger A."/>
            <person name="Berges H."/>
            <person name="Bidwell S."/>
            <person name="Bisseling T."/>
            <person name="Choisne N."/>
            <person name="Couloux A."/>
            <person name="Denny R."/>
            <person name="Deshpande S."/>
            <person name="Dai X."/>
            <person name="Doyle J.J."/>
            <person name="Dudez A.M."/>
            <person name="Farmer A.D."/>
            <person name="Fouteau S."/>
            <person name="Franken C."/>
            <person name="Gibelin C."/>
            <person name="Gish J."/>
            <person name="Goldstein S."/>
            <person name="Gonzalez A.J."/>
            <person name="Green P.J."/>
            <person name="Hallab A."/>
            <person name="Hartog M."/>
            <person name="Hua A."/>
            <person name="Humphray S.J."/>
            <person name="Jeong D.H."/>
            <person name="Jing Y."/>
            <person name="Jocker A."/>
            <person name="Kenton S.M."/>
            <person name="Kim D.J."/>
            <person name="Klee K."/>
            <person name="Lai H."/>
            <person name="Lang C."/>
            <person name="Lin S."/>
            <person name="Macmil S.L."/>
            <person name="Magdelenat G."/>
            <person name="Matthews L."/>
            <person name="McCorrison J."/>
            <person name="Monaghan E.L."/>
            <person name="Mun J.H."/>
            <person name="Najar F.Z."/>
            <person name="Nicholson C."/>
            <person name="Noirot C."/>
            <person name="O'Bleness M."/>
            <person name="Paule C.R."/>
            <person name="Poulain J."/>
            <person name="Prion F."/>
            <person name="Qin B."/>
            <person name="Qu C."/>
            <person name="Retzel E.F."/>
            <person name="Riddle C."/>
            <person name="Sallet E."/>
            <person name="Samain S."/>
            <person name="Samson N."/>
            <person name="Sanders I."/>
            <person name="Saurat O."/>
            <person name="Scarpelli C."/>
            <person name="Schiex T."/>
            <person name="Segurens B."/>
            <person name="Severin A.J."/>
            <person name="Sherrier D.J."/>
            <person name="Shi R."/>
            <person name="Sims S."/>
            <person name="Singer S.R."/>
            <person name="Sinharoy S."/>
            <person name="Sterck L."/>
            <person name="Viollet A."/>
            <person name="Wang B.B."/>
            <person name="Wang K."/>
            <person name="Wang M."/>
            <person name="Wang X."/>
            <person name="Warfsmann J."/>
            <person name="Weissenbach J."/>
            <person name="White D.D."/>
            <person name="White J.D."/>
            <person name="Wiley G.B."/>
            <person name="Wincker P."/>
            <person name="Xing Y."/>
            <person name="Yang L."/>
            <person name="Yao Z."/>
            <person name="Ying F."/>
            <person name="Zhai J."/>
            <person name="Zhou L."/>
            <person name="Zuber A."/>
            <person name="Denarie J."/>
            <person name="Dixon R.A."/>
            <person name="May G.D."/>
            <person name="Schwartz D.C."/>
            <person name="Rogers J."/>
            <person name="Quetier F."/>
            <person name="Town C.D."/>
            <person name="Roe B.A."/>
        </authorList>
    </citation>
    <scope>NUCLEOTIDE SEQUENCE [LARGE SCALE GENOMIC DNA]</scope>
    <source>
        <strain evidence="1">A17</strain>
        <strain evidence="2 3">cv. Jemalong A17</strain>
    </source>
</reference>
<accession>A0A072VPV5</accession>
<reference evidence="2" key="3">
    <citation type="submission" date="2015-04" db="UniProtKB">
        <authorList>
            <consortium name="EnsemblPlants"/>
        </authorList>
    </citation>
    <scope>IDENTIFICATION</scope>
    <source>
        <strain evidence="2">cv. Jemalong A17</strain>
    </source>
</reference>
<dbReference type="AlphaFoldDB" id="A0A072VPV5"/>